<dbReference type="CDD" id="cd16917">
    <property type="entry name" value="HATPase_UhpB-NarQ-NarX-like"/>
    <property type="match status" value="1"/>
</dbReference>
<keyword evidence="13" id="KW-1185">Reference proteome</keyword>
<dbReference type="SUPFAM" id="SSF55874">
    <property type="entry name" value="ATPase domain of HSP90 chaperone/DNA topoisomerase II/histidine kinase"/>
    <property type="match status" value="1"/>
</dbReference>
<keyword evidence="9" id="KW-0812">Transmembrane</keyword>
<feature type="transmembrane region" description="Helical" evidence="9">
    <location>
        <begin position="152"/>
        <end position="171"/>
    </location>
</feature>
<keyword evidence="9" id="KW-0472">Membrane</keyword>
<comment type="caution">
    <text evidence="12">The sequence shown here is derived from an EMBL/GenBank/DDBJ whole genome shotgun (WGS) entry which is preliminary data.</text>
</comment>
<keyword evidence="4" id="KW-0808">Transferase</keyword>
<evidence type="ECO:0000259" key="10">
    <source>
        <dbReference type="Pfam" id="PF02518"/>
    </source>
</evidence>
<dbReference type="Pfam" id="PF02518">
    <property type="entry name" value="HATPase_c"/>
    <property type="match status" value="1"/>
</dbReference>
<dbReference type="InterPro" id="IPR050482">
    <property type="entry name" value="Sensor_HK_TwoCompSys"/>
</dbReference>
<accession>A0ABX1ZYD5</accession>
<keyword evidence="7" id="KW-0067">ATP-binding</keyword>
<keyword evidence="5" id="KW-0547">Nucleotide-binding</keyword>
<evidence type="ECO:0000259" key="11">
    <source>
        <dbReference type="Pfam" id="PF07730"/>
    </source>
</evidence>
<keyword evidence="6 12" id="KW-0418">Kinase</keyword>
<evidence type="ECO:0000313" key="12">
    <source>
        <dbReference type="EMBL" id="NOV95620.1"/>
    </source>
</evidence>
<feature type="transmembrane region" description="Helical" evidence="9">
    <location>
        <begin position="89"/>
        <end position="114"/>
    </location>
</feature>
<dbReference type="Proteomes" id="UP000757540">
    <property type="component" value="Unassembled WGS sequence"/>
</dbReference>
<evidence type="ECO:0000256" key="3">
    <source>
        <dbReference type="ARBA" id="ARBA00022553"/>
    </source>
</evidence>
<dbReference type="PANTHER" id="PTHR24421:SF10">
    <property type="entry name" value="NITRATE_NITRITE SENSOR PROTEIN NARQ"/>
    <property type="match status" value="1"/>
</dbReference>
<sequence length="416" mass="42708">MPRLSPAVDDVAGVRTTTPSPWVADVLLALAMTLVLAVVVAADAAGTLGAGAATGHGPGAYLFAAGVGALVLLRRRAPVLMLVATVLAIFAYHLLGHAPIGMALPAVAALYFAAELGRMRWAVGAGTVLIVVGTSIRVTDDDPSAALTVDDLVTNVALVAAAVALGTAVRLTRAARRHTEEVRALTEAERSRAADQRLQHERMRIARDLHDVVGHNLSIVALHTGVATEAVGRDDDAARTALRHVREATSGTLHELRATVRVLRRPLHPTGLPDPETPGAHHRDVLPAATGPAGLAALVEPVRASGVQVSTRVEVPAGSIDATVDAAAYRIVQESLTNVLRHSRARAALVRLSVADGRLRITVSDDGTGAGAPLPAGAGIAGMSERAALLGGTLTAGAGPDGGFRVVAELPTRLEG</sequence>
<evidence type="ECO:0000256" key="7">
    <source>
        <dbReference type="ARBA" id="ARBA00022840"/>
    </source>
</evidence>
<feature type="transmembrane region" description="Helical" evidence="9">
    <location>
        <begin position="121"/>
        <end position="140"/>
    </location>
</feature>
<name>A0ABX1ZYD5_9MICO</name>
<proteinExistence type="predicted"/>
<evidence type="ECO:0000256" key="4">
    <source>
        <dbReference type="ARBA" id="ARBA00022679"/>
    </source>
</evidence>
<feature type="domain" description="Histidine kinase/HSP90-like ATPase" evidence="10">
    <location>
        <begin position="327"/>
        <end position="412"/>
    </location>
</feature>
<dbReference type="RefSeq" id="WP_343036193.1">
    <property type="nucleotide sequence ID" value="NZ_BAAAML010000002.1"/>
</dbReference>
<comment type="catalytic activity">
    <reaction evidence="1">
        <text>ATP + protein L-histidine = ADP + protein N-phospho-L-histidine.</text>
        <dbReference type="EC" id="2.7.13.3"/>
    </reaction>
</comment>
<evidence type="ECO:0000256" key="5">
    <source>
        <dbReference type="ARBA" id="ARBA00022741"/>
    </source>
</evidence>
<dbReference type="InterPro" id="IPR036890">
    <property type="entry name" value="HATPase_C_sf"/>
</dbReference>
<dbReference type="InterPro" id="IPR011712">
    <property type="entry name" value="Sig_transdc_His_kin_sub3_dim/P"/>
</dbReference>
<reference evidence="12 13" key="1">
    <citation type="submission" date="2020-05" db="EMBL/GenBank/DDBJ databases">
        <title>Genomic Encyclopedia of Type Strains, Phase III (KMG-III): the genomes of soil and plant-associated and newly described type strains.</title>
        <authorList>
            <person name="Whitman W."/>
        </authorList>
    </citation>
    <scope>NUCLEOTIDE SEQUENCE [LARGE SCALE GENOMIC DNA]</scope>
    <source>
        <strain evidence="12 13">KCTC 19046</strain>
    </source>
</reference>
<dbReference type="GO" id="GO:0016301">
    <property type="term" value="F:kinase activity"/>
    <property type="evidence" value="ECO:0007669"/>
    <property type="project" value="UniProtKB-KW"/>
</dbReference>
<dbReference type="Gene3D" id="3.30.565.10">
    <property type="entry name" value="Histidine kinase-like ATPase, C-terminal domain"/>
    <property type="match status" value="1"/>
</dbReference>
<dbReference type="PANTHER" id="PTHR24421">
    <property type="entry name" value="NITRATE/NITRITE SENSOR PROTEIN NARX-RELATED"/>
    <property type="match status" value="1"/>
</dbReference>
<evidence type="ECO:0000256" key="8">
    <source>
        <dbReference type="ARBA" id="ARBA00023012"/>
    </source>
</evidence>
<keyword evidence="8" id="KW-0902">Two-component regulatory system</keyword>
<feature type="domain" description="Signal transduction histidine kinase subgroup 3 dimerisation and phosphoacceptor" evidence="11">
    <location>
        <begin position="201"/>
        <end position="266"/>
    </location>
</feature>
<gene>
    <name evidence="12" type="ORF">HDG69_000173</name>
</gene>
<keyword evidence="9" id="KW-1133">Transmembrane helix</keyword>
<dbReference type="EMBL" id="JABEZU010000001">
    <property type="protein sequence ID" value="NOV95620.1"/>
    <property type="molecule type" value="Genomic_DNA"/>
</dbReference>
<dbReference type="InterPro" id="IPR003594">
    <property type="entry name" value="HATPase_dom"/>
</dbReference>
<evidence type="ECO:0000313" key="13">
    <source>
        <dbReference type="Proteomes" id="UP000757540"/>
    </source>
</evidence>
<dbReference type="Pfam" id="PF07730">
    <property type="entry name" value="HisKA_3"/>
    <property type="match status" value="1"/>
</dbReference>
<feature type="transmembrane region" description="Helical" evidence="9">
    <location>
        <begin position="60"/>
        <end position="77"/>
    </location>
</feature>
<dbReference type="EC" id="2.7.13.3" evidence="2"/>
<feature type="transmembrane region" description="Helical" evidence="9">
    <location>
        <begin position="26"/>
        <end position="48"/>
    </location>
</feature>
<evidence type="ECO:0000256" key="1">
    <source>
        <dbReference type="ARBA" id="ARBA00000085"/>
    </source>
</evidence>
<organism evidence="12 13">
    <name type="scientific">Isoptericola halotolerans</name>
    <dbReference type="NCBI Taxonomy" id="300560"/>
    <lineage>
        <taxon>Bacteria</taxon>
        <taxon>Bacillati</taxon>
        <taxon>Actinomycetota</taxon>
        <taxon>Actinomycetes</taxon>
        <taxon>Micrococcales</taxon>
        <taxon>Promicromonosporaceae</taxon>
        <taxon>Isoptericola</taxon>
    </lineage>
</organism>
<evidence type="ECO:0000256" key="9">
    <source>
        <dbReference type="SAM" id="Phobius"/>
    </source>
</evidence>
<keyword evidence="3" id="KW-0597">Phosphoprotein</keyword>
<protein>
    <recommendedName>
        <fullName evidence="2">histidine kinase</fullName>
        <ecNumber evidence="2">2.7.13.3</ecNumber>
    </recommendedName>
</protein>
<evidence type="ECO:0000256" key="2">
    <source>
        <dbReference type="ARBA" id="ARBA00012438"/>
    </source>
</evidence>
<evidence type="ECO:0000256" key="6">
    <source>
        <dbReference type="ARBA" id="ARBA00022777"/>
    </source>
</evidence>
<dbReference type="Gene3D" id="1.20.5.1930">
    <property type="match status" value="1"/>
</dbReference>